<dbReference type="OrthoDB" id="689429at2759"/>
<dbReference type="AlphaFoldDB" id="A0A835AVR9"/>
<reference evidence="1" key="1">
    <citation type="submission" date="2020-07" db="EMBL/GenBank/DDBJ databases">
        <title>Genome sequence and genetic diversity analysis of an under-domesticated orphan crop, white fonio (Digitaria exilis).</title>
        <authorList>
            <person name="Bennetzen J.L."/>
            <person name="Chen S."/>
            <person name="Ma X."/>
            <person name="Wang X."/>
            <person name="Yssel A.E.J."/>
            <person name="Chaluvadi S.R."/>
            <person name="Johnson M."/>
            <person name="Gangashetty P."/>
            <person name="Hamidou F."/>
            <person name="Sanogo M.D."/>
            <person name="Zwaenepoel A."/>
            <person name="Wallace J."/>
            <person name="Van De Peer Y."/>
            <person name="Van Deynze A."/>
        </authorList>
    </citation>
    <scope>NUCLEOTIDE SEQUENCE</scope>
    <source>
        <tissue evidence="1">Leaves</tissue>
    </source>
</reference>
<dbReference type="Proteomes" id="UP000636709">
    <property type="component" value="Unassembled WGS sequence"/>
</dbReference>
<dbReference type="EMBL" id="JACEFO010002268">
    <property type="protein sequence ID" value="KAF8669919.1"/>
    <property type="molecule type" value="Genomic_DNA"/>
</dbReference>
<dbReference type="PANTHER" id="PTHR34838:SF9">
    <property type="entry name" value="PECTINESTERASE INHIBITOR DOMAIN-CONTAINING PROTEIN"/>
    <property type="match status" value="1"/>
</dbReference>
<evidence type="ECO:0000313" key="1">
    <source>
        <dbReference type="EMBL" id="KAF8669919.1"/>
    </source>
</evidence>
<keyword evidence="2" id="KW-1185">Reference proteome</keyword>
<dbReference type="SUPFAM" id="SSF101148">
    <property type="entry name" value="Plant invertase/pectin methylesterase inhibitor"/>
    <property type="match status" value="1"/>
</dbReference>
<comment type="caution">
    <text evidence="1">The sequence shown here is derived from an EMBL/GenBank/DDBJ whole genome shotgun (WGS) entry which is preliminary data.</text>
</comment>
<name>A0A835AVR9_9POAL</name>
<dbReference type="Gene3D" id="1.20.140.40">
    <property type="entry name" value="Invertase/pectin methylesterase inhibitor family protein"/>
    <property type="match status" value="1"/>
</dbReference>
<protein>
    <submittedName>
        <fullName evidence="1">Uncharacterized protein</fullName>
    </submittedName>
</protein>
<organism evidence="1 2">
    <name type="scientific">Digitaria exilis</name>
    <dbReference type="NCBI Taxonomy" id="1010633"/>
    <lineage>
        <taxon>Eukaryota</taxon>
        <taxon>Viridiplantae</taxon>
        <taxon>Streptophyta</taxon>
        <taxon>Embryophyta</taxon>
        <taxon>Tracheophyta</taxon>
        <taxon>Spermatophyta</taxon>
        <taxon>Magnoliopsida</taxon>
        <taxon>Liliopsida</taxon>
        <taxon>Poales</taxon>
        <taxon>Poaceae</taxon>
        <taxon>PACMAD clade</taxon>
        <taxon>Panicoideae</taxon>
        <taxon>Panicodae</taxon>
        <taxon>Paniceae</taxon>
        <taxon>Anthephorinae</taxon>
        <taxon>Digitaria</taxon>
    </lineage>
</organism>
<sequence>MTVYAVAAANRATKRYDDTVYEMAKIVSGGLPGDERAAYLSCTNRYATARLQMVAVVSDMNGCQFAQTMREYVEAVAAVNTCGEKLSPGWPLVADVAGDLDVTTVAANLRALVIGRSTSKP</sequence>
<proteinExistence type="predicted"/>
<gene>
    <name evidence="1" type="ORF">HU200_051101</name>
</gene>
<dbReference type="PANTHER" id="PTHR34838">
    <property type="entry name" value="OS08G0142100 PROTEIN-RELATED"/>
    <property type="match status" value="1"/>
</dbReference>
<dbReference type="Gramene" id="Dexi6A01G0003430.1">
    <property type="protein sequence ID" value="Dexi6A01G0003430.1:cds"/>
    <property type="gene ID" value="Dexi6A01G0003430"/>
</dbReference>
<accession>A0A835AVR9</accession>
<dbReference type="InterPro" id="IPR035513">
    <property type="entry name" value="Invertase/methylesterase_inhib"/>
</dbReference>
<evidence type="ECO:0000313" key="2">
    <source>
        <dbReference type="Proteomes" id="UP000636709"/>
    </source>
</evidence>